<dbReference type="Proteomes" id="UP000255234">
    <property type="component" value="Unassembled WGS sequence"/>
</dbReference>
<dbReference type="AlphaFoldDB" id="A0A378NS33"/>
<accession>A0A378NS33</accession>
<organism evidence="1 2">
    <name type="scientific">Megamonas hypermegale</name>
    <dbReference type="NCBI Taxonomy" id="158847"/>
    <lineage>
        <taxon>Bacteria</taxon>
        <taxon>Bacillati</taxon>
        <taxon>Bacillota</taxon>
        <taxon>Negativicutes</taxon>
        <taxon>Selenomonadales</taxon>
        <taxon>Selenomonadaceae</taxon>
        <taxon>Megamonas</taxon>
    </lineage>
</organism>
<name>A0A378NS33_9FIRM</name>
<gene>
    <name evidence="1" type="ORF">NCTC10571_01356</name>
</gene>
<dbReference type="EMBL" id="UGPP01000001">
    <property type="protein sequence ID" value="STY71200.1"/>
    <property type="molecule type" value="Genomic_DNA"/>
</dbReference>
<protein>
    <submittedName>
        <fullName evidence="1">Uncharacterized protein</fullName>
    </submittedName>
</protein>
<proteinExistence type="predicted"/>
<reference evidence="1 2" key="1">
    <citation type="submission" date="2018-06" db="EMBL/GenBank/DDBJ databases">
        <authorList>
            <consortium name="Pathogen Informatics"/>
            <person name="Doyle S."/>
        </authorList>
    </citation>
    <scope>NUCLEOTIDE SEQUENCE [LARGE SCALE GENOMIC DNA]</scope>
    <source>
        <strain evidence="1 2">NCTC10571</strain>
    </source>
</reference>
<evidence type="ECO:0000313" key="2">
    <source>
        <dbReference type="Proteomes" id="UP000255234"/>
    </source>
</evidence>
<sequence length="59" mass="6933">MIDNNIIKLFDLTNIEKVDDNSYIGYSNMTNKWYGWNNDGWCKCSTKNKAISFAKSECW</sequence>
<evidence type="ECO:0000313" key="1">
    <source>
        <dbReference type="EMBL" id="STY71200.1"/>
    </source>
</evidence>